<evidence type="ECO:0000313" key="1">
    <source>
        <dbReference type="EMBL" id="MEC4718001.1"/>
    </source>
</evidence>
<organism evidence="1 2">
    <name type="scientific">Noviherbaspirillum album</name>
    <dbReference type="NCBI Taxonomy" id="3080276"/>
    <lineage>
        <taxon>Bacteria</taxon>
        <taxon>Pseudomonadati</taxon>
        <taxon>Pseudomonadota</taxon>
        <taxon>Betaproteobacteria</taxon>
        <taxon>Burkholderiales</taxon>
        <taxon>Oxalobacteraceae</taxon>
        <taxon>Noviherbaspirillum</taxon>
    </lineage>
</organism>
<reference evidence="1 2" key="1">
    <citation type="submission" date="2023-10" db="EMBL/GenBank/DDBJ databases">
        <title>Noviherbaspirillum sp. CPCC 100848 genome assembly.</title>
        <authorList>
            <person name="Li X.Y."/>
            <person name="Fang X.M."/>
        </authorList>
    </citation>
    <scope>NUCLEOTIDE SEQUENCE [LARGE SCALE GENOMIC DNA]</scope>
    <source>
        <strain evidence="1 2">CPCC 100848</strain>
    </source>
</reference>
<dbReference type="EMBL" id="JAWIIV010000001">
    <property type="protein sequence ID" value="MEC4718001.1"/>
    <property type="molecule type" value="Genomic_DNA"/>
</dbReference>
<protein>
    <submittedName>
        <fullName evidence="1">DUF2199 domain-containing protein</fullName>
    </submittedName>
</protein>
<dbReference type="InterPro" id="IPR018697">
    <property type="entry name" value="DUF2199"/>
</dbReference>
<dbReference type="RefSeq" id="WP_326504741.1">
    <property type="nucleotide sequence ID" value="NZ_JAWIIV010000001.1"/>
</dbReference>
<dbReference type="Pfam" id="PF09965">
    <property type="entry name" value="DUF2199"/>
    <property type="match status" value="1"/>
</dbReference>
<name>A0ABU6J2Z4_9BURK</name>
<comment type="caution">
    <text evidence="1">The sequence shown here is derived from an EMBL/GenBank/DDBJ whole genome shotgun (WGS) entry which is preliminary data.</text>
</comment>
<keyword evidence="2" id="KW-1185">Reference proteome</keyword>
<proteinExistence type="predicted"/>
<dbReference type="Proteomes" id="UP001352263">
    <property type="component" value="Unassembled WGS sequence"/>
</dbReference>
<evidence type="ECO:0000313" key="2">
    <source>
        <dbReference type="Proteomes" id="UP001352263"/>
    </source>
</evidence>
<gene>
    <name evidence="1" type="ORF">RY831_02455</name>
</gene>
<sequence length="175" mass="19964">MSETQSFVCETCGQEHVGLPTDYGFRLPDAIHELEYLSRYLRSRSNPDLCTLDESRYFIRGVLPLPFQEDEGNFNWGAWVEVSREDHDRYVAAFEVDGRGIPRFAGRIANQLPGYETAIGLIVDVQLQDEGQRPTFHVTSGTSHPLKQEQDFGISRKRHHDILEATGFFDADDDI</sequence>
<accession>A0ABU6J2Z4</accession>